<accession>A0ABY6C837</accession>
<protein>
    <submittedName>
        <fullName evidence="3">Type II toxin-antitoxin system PemK/MazF family toxin</fullName>
    </submittedName>
</protein>
<keyword evidence="2" id="KW-1277">Toxin-antitoxin system</keyword>
<dbReference type="SUPFAM" id="SSF50118">
    <property type="entry name" value="Cell growth inhibitor/plasmid maintenance toxic component"/>
    <property type="match status" value="1"/>
</dbReference>
<dbReference type="Pfam" id="PF02452">
    <property type="entry name" value="PemK_toxin"/>
    <property type="match status" value="1"/>
</dbReference>
<proteinExistence type="inferred from homology"/>
<dbReference type="InterPro" id="IPR011067">
    <property type="entry name" value="Plasmid_toxin/cell-grow_inhib"/>
</dbReference>
<dbReference type="Gene3D" id="2.30.30.110">
    <property type="match status" value="1"/>
</dbReference>
<organism evidence="3 4">
    <name type="scientific">Streptomyces vinaceusdrappus</name>
    <dbReference type="NCBI Taxonomy" id="67376"/>
    <lineage>
        <taxon>Bacteria</taxon>
        <taxon>Bacillati</taxon>
        <taxon>Actinomycetota</taxon>
        <taxon>Actinomycetes</taxon>
        <taxon>Kitasatosporales</taxon>
        <taxon>Streptomycetaceae</taxon>
        <taxon>Streptomyces</taxon>
        <taxon>Streptomyces rochei group</taxon>
    </lineage>
</organism>
<gene>
    <name evidence="3" type="ORF">N6Q81_34655</name>
</gene>
<keyword evidence="4" id="KW-1185">Reference proteome</keyword>
<dbReference type="PANTHER" id="PTHR33988:SF2">
    <property type="entry name" value="ENDORIBONUCLEASE MAZF"/>
    <property type="match status" value="1"/>
</dbReference>
<dbReference type="InterPro" id="IPR003477">
    <property type="entry name" value="PemK-like"/>
</dbReference>
<evidence type="ECO:0000313" key="3">
    <source>
        <dbReference type="EMBL" id="UXI82835.1"/>
    </source>
</evidence>
<dbReference type="EMBL" id="CP104697">
    <property type="protein sequence ID" value="UXI82835.1"/>
    <property type="molecule type" value="Genomic_DNA"/>
</dbReference>
<dbReference type="PANTHER" id="PTHR33988">
    <property type="entry name" value="ENDORIBONUCLEASE MAZF-RELATED"/>
    <property type="match status" value="1"/>
</dbReference>
<reference evidence="3" key="1">
    <citation type="submission" date="2022-09" db="EMBL/GenBank/DDBJ databases">
        <title>Streptomyces vinaceusdrappus strain AC-40.</title>
        <authorList>
            <person name="Sedeek A.M."/>
            <person name="Salah I."/>
            <person name="Kamel H.L."/>
            <person name="Soltan M.A."/>
            <person name="Elsayed T.R."/>
        </authorList>
    </citation>
    <scope>NUCLEOTIDE SEQUENCE</scope>
    <source>
        <strain evidence="3">AC-40</strain>
    </source>
</reference>
<evidence type="ECO:0000256" key="1">
    <source>
        <dbReference type="ARBA" id="ARBA00007521"/>
    </source>
</evidence>
<evidence type="ECO:0000313" key="4">
    <source>
        <dbReference type="Proteomes" id="UP001064390"/>
    </source>
</evidence>
<evidence type="ECO:0000256" key="2">
    <source>
        <dbReference type="ARBA" id="ARBA00022649"/>
    </source>
</evidence>
<comment type="similarity">
    <text evidence="1">Belongs to the PemK/MazF family.</text>
</comment>
<name>A0ABY6C837_9ACTN</name>
<sequence>MIRGSVYRVDLGDAKRGHEQRGKRLGICLSDGPDNWSTTVIIPTSTSAHDAVFRPRLLIGGRETLALIDQIRTIDTTWVIGDPVDHLRATDMAEVEYALGRYLRLRLNLDY</sequence>
<dbReference type="Proteomes" id="UP001064390">
    <property type="component" value="Chromosome"/>
</dbReference>